<dbReference type="STRING" id="1941349.STSP1_01794"/>
<sequence length="330" mass="36591">MSNSAAIFIGILQAAFAAASAGNEDSIEWVSRALKAEGLQQSTFESKIIGQEVSFHIYLPEVYSMQRENHFPVMYWLHGSGGRPAQDYQAGGGRGPAVLSGHFGGAMRAGKIPPMIIVYPNGLRKGMWVDSKDGKTPVESLLVKELIPHIDENFRTISEKSGRMIAGHSAGGYGAARIGFKYPEIFCAVSMRGSGPLQEVFTPSIGPKGNAQTRRRILRKIYGSDQEYFKKLSPCYLAEKNADKIRGNLKIRQIIGDKDYCLPDNVDFHRHLEGLDIPHEFIVLEGVKHDTAQLMQVLEKSSSYWQFYQTVFDSPKPSKKAESFKIQSAS</sequence>
<dbReference type="PANTHER" id="PTHR48098:SF1">
    <property type="entry name" value="DIACYLGLYCEROL ACYLTRANSFERASE_MYCOLYLTRANSFERASE AG85A"/>
    <property type="match status" value="1"/>
</dbReference>
<dbReference type="GO" id="GO:0045493">
    <property type="term" value="P:xylan catabolic process"/>
    <property type="evidence" value="ECO:0007669"/>
    <property type="project" value="UniProtKB-KW"/>
</dbReference>
<reference evidence="2" key="1">
    <citation type="submission" date="2017-04" db="EMBL/GenBank/DDBJ databases">
        <title>Comparative genomics and description of representatives of a novel lineage of planctomycetes thriving in anoxic sediments.</title>
        <authorList>
            <person name="Spring S."/>
            <person name="Bunk B."/>
            <person name="Sproer C."/>
        </authorList>
    </citation>
    <scope>NUCLEOTIDE SEQUENCE [LARGE SCALE GENOMIC DNA]</scope>
    <source>
        <strain evidence="2">ST-PulAB-D4</strain>
    </source>
</reference>
<dbReference type="SUPFAM" id="SSF53474">
    <property type="entry name" value="alpha/beta-Hydrolases"/>
    <property type="match status" value="1"/>
</dbReference>
<keyword evidence="1" id="KW-0378">Hydrolase</keyword>
<dbReference type="Gene3D" id="3.40.50.1820">
    <property type="entry name" value="alpha/beta hydrolase"/>
    <property type="match status" value="1"/>
</dbReference>
<dbReference type="GO" id="GO:0016798">
    <property type="term" value="F:hydrolase activity, acting on glycosyl bonds"/>
    <property type="evidence" value="ECO:0007669"/>
    <property type="project" value="UniProtKB-KW"/>
</dbReference>
<accession>A0A1W6LNN9</accession>
<dbReference type="KEGG" id="pbp:STSP1_01794"/>
<proteinExistence type="predicted"/>
<keyword evidence="1" id="KW-0326">Glycosidase</keyword>
<keyword evidence="2" id="KW-1185">Reference proteome</keyword>
<evidence type="ECO:0000313" key="1">
    <source>
        <dbReference type="EMBL" id="ARN57387.1"/>
    </source>
</evidence>
<dbReference type="Proteomes" id="UP000193334">
    <property type="component" value="Chromosome"/>
</dbReference>
<evidence type="ECO:0000313" key="2">
    <source>
        <dbReference type="Proteomes" id="UP000193334"/>
    </source>
</evidence>
<dbReference type="AlphaFoldDB" id="A0A1W6LNN9"/>
<dbReference type="InterPro" id="IPR000801">
    <property type="entry name" value="Esterase-like"/>
</dbReference>
<gene>
    <name evidence="1" type="ORF">STSP1_01794</name>
</gene>
<dbReference type="InterPro" id="IPR029058">
    <property type="entry name" value="AB_hydrolase_fold"/>
</dbReference>
<name>A0A1W6LNN9_9BACT</name>
<dbReference type="GO" id="GO:0016747">
    <property type="term" value="F:acyltransferase activity, transferring groups other than amino-acyl groups"/>
    <property type="evidence" value="ECO:0007669"/>
    <property type="project" value="TreeGrafter"/>
</dbReference>
<dbReference type="PANTHER" id="PTHR48098">
    <property type="entry name" value="ENTEROCHELIN ESTERASE-RELATED"/>
    <property type="match status" value="1"/>
</dbReference>
<dbReference type="RefSeq" id="WP_161491690.1">
    <property type="nucleotide sequence ID" value="NZ_CP021023.1"/>
</dbReference>
<dbReference type="EMBL" id="CP021023">
    <property type="protein sequence ID" value="ARN57387.1"/>
    <property type="molecule type" value="Genomic_DNA"/>
</dbReference>
<dbReference type="InterPro" id="IPR050583">
    <property type="entry name" value="Mycobacterial_A85_antigen"/>
</dbReference>
<organism evidence="1 2">
    <name type="scientific">Sedimentisphaera salicampi</name>
    <dbReference type="NCBI Taxonomy" id="1941349"/>
    <lineage>
        <taxon>Bacteria</taxon>
        <taxon>Pseudomonadati</taxon>
        <taxon>Planctomycetota</taxon>
        <taxon>Phycisphaerae</taxon>
        <taxon>Sedimentisphaerales</taxon>
        <taxon>Sedimentisphaeraceae</taxon>
        <taxon>Sedimentisphaera</taxon>
    </lineage>
</organism>
<keyword evidence="1" id="KW-0119">Carbohydrate metabolism</keyword>
<dbReference type="Pfam" id="PF00756">
    <property type="entry name" value="Esterase"/>
    <property type="match status" value="1"/>
</dbReference>
<keyword evidence="1" id="KW-0858">Xylan degradation</keyword>
<protein>
    <submittedName>
        <fullName evidence="1">Endo-1,4-beta-xylanase/feruloyl esterase</fullName>
    </submittedName>
</protein>
<keyword evidence="1" id="KW-0624">Polysaccharide degradation</keyword>